<dbReference type="Proteomes" id="UP000007039">
    <property type="component" value="Chromosome"/>
</dbReference>
<dbReference type="EMBL" id="CP002347">
    <property type="protein sequence ID" value="ADR18194.1"/>
    <property type="molecule type" value="Genomic_DNA"/>
</dbReference>
<proteinExistence type="inferred from homology"/>
<feature type="transmembrane region" description="Helical" evidence="8">
    <location>
        <begin position="222"/>
        <end position="252"/>
    </location>
</feature>
<protein>
    <submittedName>
        <fullName evidence="10">Citrate transporter</fullName>
    </submittedName>
</protein>
<feature type="transmembrane region" description="Helical" evidence="8">
    <location>
        <begin position="294"/>
        <end position="317"/>
    </location>
</feature>
<sequence length="403" mass="44628" precursor="true">MFPKIILLLTLIAIAVGYVPRFKMNRTTIALVGGVFLIVSGGIGYDDALKSINLDTIVLLFSMMIINANFGISGFFGIVSQKIIKFADTPKKLLFVIIFTSGILSSILLNDTVAIMFTPIAIMVLLNLRRDPVPYLLGLGMAANIGSAMTPVGNPQNMLIASFSGLTFVKFITPLFFISIVSLFFLYLILLLFFKEEFKDTKITSANIPEFRIYRPLLFKTLFSTIVMVILFLLHFPVSYSALIAASILLFTRRIKPSRVFREIDWSLLVFFSSLFVVTSAVETTGVGEKLYILFKNFIFINIFSFSFAMGVFSNIVSNVPAVMLFAPFIKSLGNSYGYWITAAMSSTFAGNFTIIGSVANIIVVEIAAKNGIKIGFIQFFKVGSIVTIITILTGSLWLNWIL</sequence>
<evidence type="ECO:0000256" key="4">
    <source>
        <dbReference type="ARBA" id="ARBA00022475"/>
    </source>
</evidence>
<evidence type="ECO:0000313" key="10">
    <source>
        <dbReference type="EMBL" id="ADR18194.1"/>
    </source>
</evidence>
<organism evidence="10 11">
    <name type="scientific">Calditerrivibrio nitroreducens (strain DSM 19672 / NBRC 101217 / Yu37-1)</name>
    <dbReference type="NCBI Taxonomy" id="768670"/>
    <lineage>
        <taxon>Bacteria</taxon>
        <taxon>Pseudomonadati</taxon>
        <taxon>Deferribacterota</taxon>
        <taxon>Deferribacteres</taxon>
        <taxon>Deferribacterales</taxon>
        <taxon>Calditerrivibrionaceae</taxon>
    </lineage>
</organism>
<dbReference type="CDD" id="cd01117">
    <property type="entry name" value="YbiR_permease"/>
    <property type="match status" value="1"/>
</dbReference>
<evidence type="ECO:0000256" key="5">
    <source>
        <dbReference type="ARBA" id="ARBA00022692"/>
    </source>
</evidence>
<keyword evidence="5 8" id="KW-0812">Transmembrane</keyword>
<keyword evidence="4" id="KW-1003">Cell membrane</keyword>
<feature type="domain" description="Citrate transporter-like" evidence="9">
    <location>
        <begin position="23"/>
        <end position="339"/>
    </location>
</feature>
<dbReference type="OrthoDB" id="9809303at2"/>
<keyword evidence="3" id="KW-0813">Transport</keyword>
<gene>
    <name evidence="10" type="ordered locus">Calni_0281</name>
</gene>
<dbReference type="PANTHER" id="PTHR43302:SF5">
    <property type="entry name" value="TRANSPORTER ARSB-RELATED"/>
    <property type="match status" value="1"/>
</dbReference>
<evidence type="ECO:0000313" key="11">
    <source>
        <dbReference type="Proteomes" id="UP000007039"/>
    </source>
</evidence>
<keyword evidence="11" id="KW-1185">Reference proteome</keyword>
<dbReference type="PANTHER" id="PTHR43302">
    <property type="entry name" value="TRANSPORTER ARSB-RELATED"/>
    <property type="match status" value="1"/>
</dbReference>
<reference evidence="10 11" key="2">
    <citation type="journal article" date="2011" name="Stand. Genomic Sci.">
        <title>Complete genome sequence of Calditerrivibrio nitroreducens type strain (Yu37-1).</title>
        <authorList>
            <person name="Pitluck S."/>
            <person name="Sikorski J."/>
            <person name="Zeytun A."/>
            <person name="Lapidus A."/>
            <person name="Nolan M."/>
            <person name="Lucas S."/>
            <person name="Hammon N."/>
            <person name="Deshpande S."/>
            <person name="Cheng J.F."/>
            <person name="Tapia R."/>
            <person name="Han C."/>
            <person name="Goodwin L."/>
            <person name="Liolios K."/>
            <person name="Pagani I."/>
            <person name="Ivanova N."/>
            <person name="Mavromatis K."/>
            <person name="Pati A."/>
            <person name="Chen A."/>
            <person name="Palaniappan K."/>
            <person name="Hauser L."/>
            <person name="Chang Y.J."/>
            <person name="Jeffries C.D."/>
            <person name="Detter J.C."/>
            <person name="Brambilla E."/>
            <person name="Djao O.D."/>
            <person name="Rohde M."/>
            <person name="Spring S."/>
            <person name="Goker M."/>
            <person name="Woyke T."/>
            <person name="Bristow J."/>
            <person name="Eisen J.A."/>
            <person name="Markowitz V."/>
            <person name="Hugenholtz P."/>
            <person name="Kyrpides N.C."/>
            <person name="Klenk H.P."/>
            <person name="Land M."/>
        </authorList>
    </citation>
    <scope>NUCLEOTIDE SEQUENCE [LARGE SCALE GENOMIC DNA]</scope>
    <source>
        <strain evidence="11">DSM 19672 / NBRC 101217 / Yu37-1</strain>
    </source>
</reference>
<name>E4TJN2_CALNY</name>
<dbReference type="InterPro" id="IPR004680">
    <property type="entry name" value="Cit_transptr-like_dom"/>
</dbReference>
<dbReference type="RefSeq" id="WP_013450411.1">
    <property type="nucleotide sequence ID" value="NC_014758.1"/>
</dbReference>
<comment type="similarity">
    <text evidence="2">Belongs to the CitM (TC 2.A.11) transporter family.</text>
</comment>
<dbReference type="HOGENOM" id="CLU_011920_3_0_0"/>
<evidence type="ECO:0000259" key="9">
    <source>
        <dbReference type="Pfam" id="PF03600"/>
    </source>
</evidence>
<feature type="transmembrane region" description="Helical" evidence="8">
    <location>
        <begin position="93"/>
        <end position="126"/>
    </location>
</feature>
<accession>E4TJN2</accession>
<dbReference type="PRINTS" id="PR00758">
    <property type="entry name" value="ARSENICPUMP"/>
</dbReference>
<feature type="transmembrane region" description="Helical" evidence="8">
    <location>
        <begin position="172"/>
        <end position="194"/>
    </location>
</feature>
<keyword evidence="7 8" id="KW-0472">Membrane</keyword>
<dbReference type="KEGG" id="cni:Calni_0281"/>
<evidence type="ECO:0000256" key="6">
    <source>
        <dbReference type="ARBA" id="ARBA00022989"/>
    </source>
</evidence>
<dbReference type="STRING" id="768670.Calni_0281"/>
<feature type="transmembrane region" description="Helical" evidence="8">
    <location>
        <begin position="57"/>
        <end position="81"/>
    </location>
</feature>
<comment type="subcellular location">
    <subcellularLocation>
        <location evidence="1">Cell membrane</location>
        <topology evidence="1">Multi-pass membrane protein</topology>
    </subcellularLocation>
</comment>
<evidence type="ECO:0000256" key="1">
    <source>
        <dbReference type="ARBA" id="ARBA00004651"/>
    </source>
</evidence>
<feature type="transmembrane region" description="Helical" evidence="8">
    <location>
        <begin position="264"/>
        <end position="282"/>
    </location>
</feature>
<keyword evidence="6 8" id="KW-1133">Transmembrane helix</keyword>
<dbReference type="GO" id="GO:0005886">
    <property type="term" value="C:plasma membrane"/>
    <property type="evidence" value="ECO:0007669"/>
    <property type="project" value="UniProtKB-SubCell"/>
</dbReference>
<dbReference type="GO" id="GO:0015105">
    <property type="term" value="F:arsenite transmembrane transporter activity"/>
    <property type="evidence" value="ECO:0007669"/>
    <property type="project" value="InterPro"/>
</dbReference>
<feature type="transmembrane region" description="Helical" evidence="8">
    <location>
        <begin position="133"/>
        <end position="152"/>
    </location>
</feature>
<evidence type="ECO:0000256" key="7">
    <source>
        <dbReference type="ARBA" id="ARBA00023136"/>
    </source>
</evidence>
<evidence type="ECO:0000256" key="3">
    <source>
        <dbReference type="ARBA" id="ARBA00022448"/>
    </source>
</evidence>
<dbReference type="InterPro" id="IPR000802">
    <property type="entry name" value="Arsenical_pump_ArsB"/>
</dbReference>
<evidence type="ECO:0000256" key="8">
    <source>
        <dbReference type="SAM" id="Phobius"/>
    </source>
</evidence>
<dbReference type="AlphaFoldDB" id="E4TJN2"/>
<feature type="transmembrane region" description="Helical" evidence="8">
    <location>
        <begin position="27"/>
        <end position="45"/>
    </location>
</feature>
<dbReference type="Pfam" id="PF03600">
    <property type="entry name" value="CitMHS"/>
    <property type="match status" value="1"/>
</dbReference>
<dbReference type="eggNOG" id="COG1055">
    <property type="taxonomic scope" value="Bacteria"/>
</dbReference>
<feature type="transmembrane region" description="Helical" evidence="8">
    <location>
        <begin position="380"/>
        <end position="401"/>
    </location>
</feature>
<reference key="1">
    <citation type="submission" date="2010-11" db="EMBL/GenBank/DDBJ databases">
        <title>The complete genome of chromosome of Calditerrivibrio nitroreducens DSM 19672.</title>
        <authorList>
            <consortium name="US DOE Joint Genome Institute (JGI-PGF)"/>
            <person name="Lucas S."/>
            <person name="Copeland A."/>
            <person name="Lapidus A."/>
            <person name="Bruce D."/>
            <person name="Goodwin L."/>
            <person name="Pitluck S."/>
            <person name="Kyrpides N."/>
            <person name="Mavromatis K."/>
            <person name="Ivanova N."/>
            <person name="Mikhailova N."/>
            <person name="Zeytun A."/>
            <person name="Brettin T."/>
            <person name="Detter J.C."/>
            <person name="Tapia R."/>
            <person name="Han C."/>
            <person name="Land M."/>
            <person name="Hauser L."/>
            <person name="Markowitz V."/>
            <person name="Cheng J.-F."/>
            <person name="Hugenholtz P."/>
            <person name="Woyke T."/>
            <person name="Wu D."/>
            <person name="Spring S."/>
            <person name="Schroeder M."/>
            <person name="Brambilla E."/>
            <person name="Klenk H.-P."/>
            <person name="Eisen J.A."/>
        </authorList>
    </citation>
    <scope>NUCLEOTIDE SEQUENCE [LARGE SCALE GENOMIC DNA]</scope>
    <source>
        <strain>DSM 19672</strain>
    </source>
</reference>
<feature type="transmembrane region" description="Helical" evidence="8">
    <location>
        <begin position="337"/>
        <end position="368"/>
    </location>
</feature>
<evidence type="ECO:0000256" key="2">
    <source>
        <dbReference type="ARBA" id="ARBA00009843"/>
    </source>
</evidence>